<evidence type="ECO:0000313" key="3">
    <source>
        <dbReference type="Proteomes" id="UP001219934"/>
    </source>
</evidence>
<dbReference type="GO" id="GO:0030354">
    <property type="term" value="F:melanin-concentrating hormone activity"/>
    <property type="evidence" value="ECO:0007669"/>
    <property type="project" value="InterPro"/>
</dbReference>
<feature type="signal peptide" evidence="1">
    <location>
        <begin position="1"/>
        <end position="19"/>
    </location>
</feature>
<dbReference type="GO" id="GO:0031777">
    <property type="term" value="F:type 1 melanin-concentrating hormone receptor binding"/>
    <property type="evidence" value="ECO:0007669"/>
    <property type="project" value="TreeGrafter"/>
</dbReference>
<gene>
    <name evidence="2" type="ORF">JOQ06_003560</name>
</gene>
<name>A0AAD6AH02_9TELE</name>
<protein>
    <recommendedName>
        <fullName evidence="4">Melanin-concentrating hormone</fullName>
    </recommendedName>
</protein>
<dbReference type="AlphaFoldDB" id="A0AAD6AH02"/>
<dbReference type="InterPro" id="IPR005456">
    <property type="entry name" value="Prepro-melanin_conc_hormone"/>
</dbReference>
<dbReference type="EMBL" id="JAPTMU010000022">
    <property type="protein sequence ID" value="KAJ4924608.1"/>
    <property type="molecule type" value="Genomic_DNA"/>
</dbReference>
<proteinExistence type="predicted"/>
<dbReference type="GO" id="GO:0007268">
    <property type="term" value="P:chemical synaptic transmission"/>
    <property type="evidence" value="ECO:0007669"/>
    <property type="project" value="InterPro"/>
</dbReference>
<evidence type="ECO:0000313" key="2">
    <source>
        <dbReference type="EMBL" id="KAJ4924608.1"/>
    </source>
</evidence>
<keyword evidence="1" id="KW-0732">Signal</keyword>
<organism evidence="2 3">
    <name type="scientific">Pogonophryne albipinna</name>
    <dbReference type="NCBI Taxonomy" id="1090488"/>
    <lineage>
        <taxon>Eukaryota</taxon>
        <taxon>Metazoa</taxon>
        <taxon>Chordata</taxon>
        <taxon>Craniata</taxon>
        <taxon>Vertebrata</taxon>
        <taxon>Euteleostomi</taxon>
        <taxon>Actinopterygii</taxon>
        <taxon>Neopterygii</taxon>
        <taxon>Teleostei</taxon>
        <taxon>Neoteleostei</taxon>
        <taxon>Acanthomorphata</taxon>
        <taxon>Eupercaria</taxon>
        <taxon>Perciformes</taxon>
        <taxon>Notothenioidei</taxon>
        <taxon>Pogonophryne</taxon>
    </lineage>
</organism>
<sequence length="181" mass="20544">MISVYSFLYTLVLFAELNSHYVTVAMPAAKDGAMEQDGLFLEDEPMTEPALVPAAYRRNFVLDTNKRDEDGSPKIIIFSDMGLRGQSIRGLNPAFAPSFPLLTDRSVSRTPAEHILKIDRRNTDLDIMRCMIGRVYRPWWLPPPPPSCPPALKVLYNFFLICYTEIHSLVENESSQTCKTK</sequence>
<comment type="caution">
    <text evidence="2">The sequence shown here is derived from an EMBL/GenBank/DDBJ whole genome shotgun (WGS) entry which is preliminary data.</text>
</comment>
<evidence type="ECO:0008006" key="4">
    <source>
        <dbReference type="Google" id="ProtNLM"/>
    </source>
</evidence>
<feature type="chain" id="PRO_5041989047" description="Melanin-concentrating hormone" evidence="1">
    <location>
        <begin position="20"/>
        <end position="181"/>
    </location>
</feature>
<evidence type="ECO:0000256" key="1">
    <source>
        <dbReference type="SAM" id="SignalP"/>
    </source>
</evidence>
<dbReference type="GO" id="GO:0045202">
    <property type="term" value="C:synapse"/>
    <property type="evidence" value="ECO:0007669"/>
    <property type="project" value="GOC"/>
</dbReference>
<dbReference type="Proteomes" id="UP001219934">
    <property type="component" value="Unassembled WGS sequence"/>
</dbReference>
<dbReference type="Pfam" id="PF05824">
    <property type="entry name" value="Pro-MCH"/>
    <property type="match status" value="1"/>
</dbReference>
<reference evidence="2" key="1">
    <citation type="submission" date="2022-11" db="EMBL/GenBank/DDBJ databases">
        <title>Chromosome-level genome of Pogonophryne albipinna.</title>
        <authorList>
            <person name="Jo E."/>
        </authorList>
    </citation>
    <scope>NUCLEOTIDE SEQUENCE</scope>
    <source>
        <strain evidence="2">SGF0006</strain>
        <tissue evidence="2">Muscle</tissue>
    </source>
</reference>
<keyword evidence="3" id="KW-1185">Reference proteome</keyword>
<dbReference type="PANTHER" id="PTHR12091">
    <property type="entry name" value="MELANIN-CONCENTRATING HORMONE"/>
    <property type="match status" value="1"/>
</dbReference>
<accession>A0AAD6AH02</accession>
<dbReference type="PANTHER" id="PTHR12091:SF2">
    <property type="entry name" value="PRO-MCH PRECURSOR"/>
    <property type="match status" value="1"/>
</dbReference>